<evidence type="ECO:0000256" key="3">
    <source>
        <dbReference type="ARBA" id="ARBA00023002"/>
    </source>
</evidence>
<dbReference type="InterPro" id="IPR036884">
    <property type="entry name" value="2Fe-2S-bd_dom_sf"/>
</dbReference>
<keyword evidence="1" id="KW-0001">2Fe-2S</keyword>
<dbReference type="Gene3D" id="1.10.150.120">
    <property type="entry name" value="[2Fe-2S]-binding domain"/>
    <property type="match status" value="1"/>
</dbReference>
<evidence type="ECO:0000256" key="1">
    <source>
        <dbReference type="ARBA" id="ARBA00022714"/>
    </source>
</evidence>
<keyword evidence="8" id="KW-1185">Reference proteome</keyword>
<keyword evidence="3" id="KW-0560">Oxidoreductase</keyword>
<evidence type="ECO:0000313" key="7">
    <source>
        <dbReference type="EMBL" id="GAA1082014.1"/>
    </source>
</evidence>
<dbReference type="Pfam" id="PF00111">
    <property type="entry name" value="Fer2"/>
    <property type="match status" value="1"/>
</dbReference>
<dbReference type="InterPro" id="IPR001041">
    <property type="entry name" value="2Fe-2S_ferredoxin-type"/>
</dbReference>
<proteinExistence type="predicted"/>
<accession>A0ABN1TID9</accession>
<dbReference type="EMBL" id="BAAALD010000020">
    <property type="protein sequence ID" value="GAA1082014.1"/>
    <property type="molecule type" value="Genomic_DNA"/>
</dbReference>
<dbReference type="CDD" id="cd00207">
    <property type="entry name" value="fer2"/>
    <property type="match status" value="1"/>
</dbReference>
<dbReference type="PROSITE" id="PS00197">
    <property type="entry name" value="2FE2S_FER_1"/>
    <property type="match status" value="1"/>
</dbReference>
<dbReference type="RefSeq" id="WP_344623735.1">
    <property type="nucleotide sequence ID" value="NZ_BAAALD010000020.1"/>
</dbReference>
<evidence type="ECO:0000256" key="5">
    <source>
        <dbReference type="ARBA" id="ARBA00023014"/>
    </source>
</evidence>
<keyword evidence="5" id="KW-0411">Iron-sulfur</keyword>
<organism evidence="7 8">
    <name type="scientific">Kitasatospora arboriphila</name>
    <dbReference type="NCBI Taxonomy" id="258052"/>
    <lineage>
        <taxon>Bacteria</taxon>
        <taxon>Bacillati</taxon>
        <taxon>Actinomycetota</taxon>
        <taxon>Actinomycetes</taxon>
        <taxon>Kitasatosporales</taxon>
        <taxon>Streptomycetaceae</taxon>
        <taxon>Kitasatospora</taxon>
    </lineage>
</organism>
<dbReference type="SUPFAM" id="SSF54292">
    <property type="entry name" value="2Fe-2S ferredoxin-like"/>
    <property type="match status" value="1"/>
</dbReference>
<dbReference type="Pfam" id="PF01799">
    <property type="entry name" value="Fer2_2"/>
    <property type="match status" value="1"/>
</dbReference>
<dbReference type="InterPro" id="IPR036010">
    <property type="entry name" value="2Fe-2S_ferredoxin-like_sf"/>
</dbReference>
<evidence type="ECO:0000313" key="8">
    <source>
        <dbReference type="Proteomes" id="UP001499987"/>
    </source>
</evidence>
<dbReference type="SUPFAM" id="SSF47741">
    <property type="entry name" value="CO dehydrogenase ISP C-domain like"/>
    <property type="match status" value="1"/>
</dbReference>
<dbReference type="PROSITE" id="PS51085">
    <property type="entry name" value="2FE2S_FER_2"/>
    <property type="match status" value="1"/>
</dbReference>
<dbReference type="InterPro" id="IPR006058">
    <property type="entry name" value="2Fe2S_fd_BS"/>
</dbReference>
<gene>
    <name evidence="7" type="ORF">GCM10009663_26140</name>
</gene>
<dbReference type="InterPro" id="IPR012675">
    <property type="entry name" value="Beta-grasp_dom_sf"/>
</dbReference>
<keyword evidence="4" id="KW-0408">Iron</keyword>
<keyword evidence="2" id="KW-0479">Metal-binding</keyword>
<protein>
    <submittedName>
        <fullName evidence="7">(2Fe-2S)-binding protein</fullName>
    </submittedName>
</protein>
<dbReference type="PANTHER" id="PTHR44379:SF8">
    <property type="entry name" value="XANTHINE DEHYDROGENASE IRON-SULFUR-BINDING SUBUNIT XDHC-RELATED"/>
    <property type="match status" value="1"/>
</dbReference>
<dbReference type="InterPro" id="IPR002888">
    <property type="entry name" value="2Fe-2S-bd"/>
</dbReference>
<feature type="domain" description="2Fe-2S ferredoxin-type" evidence="6">
    <location>
        <begin position="5"/>
        <end position="81"/>
    </location>
</feature>
<dbReference type="Gene3D" id="3.10.20.30">
    <property type="match status" value="1"/>
</dbReference>
<comment type="caution">
    <text evidence="7">The sequence shown here is derived from an EMBL/GenBank/DDBJ whole genome shotgun (WGS) entry which is preliminary data.</text>
</comment>
<sequence>MTTPVPLELTANGAAHTLAVDPRRSLADVLRRDLRLTGTTVGCETGACGSCTVLVDGEAVRSCLMLAVQADGTAVETVESLAEGAGPDAELGSLQRSFKEHFALQCGFCTPGFLMLTTALLRKEPDADRARITECAAANLCRCTGYEPIVDAVEAVARRGAIALEDA</sequence>
<reference evidence="7 8" key="1">
    <citation type="journal article" date="2019" name="Int. J. Syst. Evol. Microbiol.">
        <title>The Global Catalogue of Microorganisms (GCM) 10K type strain sequencing project: providing services to taxonomists for standard genome sequencing and annotation.</title>
        <authorList>
            <consortium name="The Broad Institute Genomics Platform"/>
            <consortium name="The Broad Institute Genome Sequencing Center for Infectious Disease"/>
            <person name="Wu L."/>
            <person name="Ma J."/>
        </authorList>
    </citation>
    <scope>NUCLEOTIDE SEQUENCE [LARGE SCALE GENOMIC DNA]</scope>
    <source>
        <strain evidence="7 8">JCM 13002</strain>
    </source>
</reference>
<dbReference type="InterPro" id="IPR051452">
    <property type="entry name" value="Diverse_Oxidoreductases"/>
</dbReference>
<evidence type="ECO:0000256" key="2">
    <source>
        <dbReference type="ARBA" id="ARBA00022723"/>
    </source>
</evidence>
<dbReference type="PANTHER" id="PTHR44379">
    <property type="entry name" value="OXIDOREDUCTASE WITH IRON-SULFUR SUBUNIT"/>
    <property type="match status" value="1"/>
</dbReference>
<dbReference type="Proteomes" id="UP001499987">
    <property type="component" value="Unassembled WGS sequence"/>
</dbReference>
<evidence type="ECO:0000256" key="4">
    <source>
        <dbReference type="ARBA" id="ARBA00023004"/>
    </source>
</evidence>
<evidence type="ECO:0000259" key="6">
    <source>
        <dbReference type="PROSITE" id="PS51085"/>
    </source>
</evidence>
<name>A0ABN1TID9_9ACTN</name>